<name>A0AAD8HHB9_9APIA</name>
<comment type="caution">
    <text evidence="3">The sequence shown here is derived from an EMBL/GenBank/DDBJ whole genome shotgun (WGS) entry which is preliminary data.</text>
</comment>
<dbReference type="Pfam" id="PF13041">
    <property type="entry name" value="PPR_2"/>
    <property type="match status" value="1"/>
</dbReference>
<dbReference type="PANTHER" id="PTHR47205:SF1">
    <property type="entry name" value="OS07G0599000 PROTEIN"/>
    <property type="match status" value="1"/>
</dbReference>
<dbReference type="Gene3D" id="1.25.40.10">
    <property type="entry name" value="Tetratricopeptide repeat domain"/>
    <property type="match status" value="1"/>
</dbReference>
<accession>A0AAD8HHB9</accession>
<proteinExistence type="predicted"/>
<evidence type="ECO:0000313" key="4">
    <source>
        <dbReference type="Proteomes" id="UP001237642"/>
    </source>
</evidence>
<sequence length="527" mass="60215">MIRSITRIGDGLRRHHKMLAGFQGRNIATITTELDTPKDVRNQTDIVNQNWLFSLTMKKYCDIYMKPPNEKINDVHQISLKKLLEKDQMKAALEYMDFNLQSGYVLPGDIFEEFVFHSYGKRGRKKMNKILVSFIEKFMKNDQAFIPSWNSCFYMLHMSLQAQNSELAYYALVFIRKFIAAAEISRPSMHYFVKEELIILVLQLAGETRNIKLFDVACVLLDLSLGQNVAEADTFVAKICAYASLGNLKLAHNSLFELESLHRDTTQEPTDLFCPFSVLNPLAMAYSKDGYASIDSIYYQLEDSNKENPQYKSVAALNCLILGCANIGDTVRAWQTFESIGSTFGLTPDVDSYNCLICACLKGDEREEALQLFEDLVYWGLKPDATTYALLLHAHVTARDSKSALSVIEEMVISGFEPTKKVLKKIYTCAIMEDNDVSKDHVRALAIKFDIPMSSKVFREREEDAHLAPPKSYEKLPTSSWEDKFKYRVKKVSLESTRKVESRRKREENEGSLSSYTSLDTYTLFSD</sequence>
<dbReference type="EMBL" id="JAUIZM010000009">
    <property type="protein sequence ID" value="KAK1367221.1"/>
    <property type="molecule type" value="Genomic_DNA"/>
</dbReference>
<dbReference type="Proteomes" id="UP001237642">
    <property type="component" value="Unassembled WGS sequence"/>
</dbReference>
<dbReference type="PROSITE" id="PS51375">
    <property type="entry name" value="PPR"/>
    <property type="match status" value="2"/>
</dbReference>
<evidence type="ECO:0000256" key="1">
    <source>
        <dbReference type="ARBA" id="ARBA00022737"/>
    </source>
</evidence>
<evidence type="ECO:0000256" key="2">
    <source>
        <dbReference type="PROSITE-ProRule" id="PRU00708"/>
    </source>
</evidence>
<dbReference type="AlphaFoldDB" id="A0AAD8HHB9"/>
<dbReference type="InterPro" id="IPR011990">
    <property type="entry name" value="TPR-like_helical_dom_sf"/>
</dbReference>
<reference evidence="3" key="2">
    <citation type="submission" date="2023-05" db="EMBL/GenBank/DDBJ databases">
        <authorList>
            <person name="Schelkunov M.I."/>
        </authorList>
    </citation>
    <scope>NUCLEOTIDE SEQUENCE</scope>
    <source>
        <strain evidence="3">Hsosn_3</strain>
        <tissue evidence="3">Leaf</tissue>
    </source>
</reference>
<reference evidence="3" key="1">
    <citation type="submission" date="2023-02" db="EMBL/GenBank/DDBJ databases">
        <title>Genome of toxic invasive species Heracleum sosnowskyi carries increased number of genes despite the absence of recent whole-genome duplications.</title>
        <authorList>
            <person name="Schelkunov M."/>
            <person name="Shtratnikova V."/>
            <person name="Makarenko M."/>
            <person name="Klepikova A."/>
            <person name="Omelchenko D."/>
            <person name="Novikova G."/>
            <person name="Obukhova E."/>
            <person name="Bogdanov V."/>
            <person name="Penin A."/>
            <person name="Logacheva M."/>
        </authorList>
    </citation>
    <scope>NUCLEOTIDE SEQUENCE</scope>
    <source>
        <strain evidence="3">Hsosn_3</strain>
        <tissue evidence="3">Leaf</tissue>
    </source>
</reference>
<dbReference type="InterPro" id="IPR044605">
    <property type="entry name" value="At1g26460-like"/>
</dbReference>
<keyword evidence="1" id="KW-0677">Repeat</keyword>
<organism evidence="3 4">
    <name type="scientific">Heracleum sosnowskyi</name>
    <dbReference type="NCBI Taxonomy" id="360622"/>
    <lineage>
        <taxon>Eukaryota</taxon>
        <taxon>Viridiplantae</taxon>
        <taxon>Streptophyta</taxon>
        <taxon>Embryophyta</taxon>
        <taxon>Tracheophyta</taxon>
        <taxon>Spermatophyta</taxon>
        <taxon>Magnoliopsida</taxon>
        <taxon>eudicotyledons</taxon>
        <taxon>Gunneridae</taxon>
        <taxon>Pentapetalae</taxon>
        <taxon>asterids</taxon>
        <taxon>campanulids</taxon>
        <taxon>Apiales</taxon>
        <taxon>Apiaceae</taxon>
        <taxon>Apioideae</taxon>
        <taxon>apioid superclade</taxon>
        <taxon>Tordylieae</taxon>
        <taxon>Tordyliinae</taxon>
        <taxon>Heracleum</taxon>
    </lineage>
</organism>
<feature type="repeat" description="PPR" evidence="2">
    <location>
        <begin position="349"/>
        <end position="383"/>
    </location>
</feature>
<protein>
    <submittedName>
        <fullName evidence="3">Pentatricopeptide repeat-containing protein, mitochondrial</fullName>
    </submittedName>
</protein>
<keyword evidence="4" id="KW-1185">Reference proteome</keyword>
<dbReference type="PANTHER" id="PTHR47205">
    <property type="entry name" value="OS07G0599000 PROTEIN"/>
    <property type="match status" value="1"/>
</dbReference>
<evidence type="ECO:0000313" key="3">
    <source>
        <dbReference type="EMBL" id="KAK1367221.1"/>
    </source>
</evidence>
<dbReference type="NCBIfam" id="TIGR00756">
    <property type="entry name" value="PPR"/>
    <property type="match status" value="2"/>
</dbReference>
<feature type="repeat" description="PPR" evidence="2">
    <location>
        <begin position="384"/>
        <end position="418"/>
    </location>
</feature>
<dbReference type="InterPro" id="IPR002885">
    <property type="entry name" value="PPR_rpt"/>
</dbReference>
<gene>
    <name evidence="3" type="ORF">POM88_042782</name>
</gene>